<evidence type="ECO:0008006" key="3">
    <source>
        <dbReference type="Google" id="ProtNLM"/>
    </source>
</evidence>
<proteinExistence type="predicted"/>
<evidence type="ECO:0000313" key="1">
    <source>
        <dbReference type="EMBL" id="AXQ60621.1"/>
    </source>
</evidence>
<reference evidence="1 2" key="1">
    <citation type="submission" date="2018-07" db="EMBL/GenBank/DDBJ databases">
        <authorList>
            <person name="Celious N.A."/>
            <person name="Jones R.M."/>
            <person name="Banks M.D."/>
            <person name="Grant A."/>
            <person name="McCray S.R."/>
            <person name="Melton Z.A."/>
            <person name="Mitchell A.N."/>
            <person name="Smalls C.A."/>
            <person name="Postiglione A.E."/>
            <person name="Patwardhan S."/>
            <person name="Newman R.H."/>
            <person name="Coomans R.J."/>
            <person name="Warner M.H."/>
            <person name="Garlena R.A."/>
            <person name="Russell D.A."/>
            <person name="Pope W.H."/>
            <person name="Jacobs-Sera D."/>
            <person name="Hatfull G.F."/>
        </authorList>
    </citation>
    <scope>NUCLEOTIDE SEQUENCE [LARGE SCALE GENOMIC DNA]</scope>
</reference>
<protein>
    <recommendedName>
        <fullName evidence="3">DUF1508 domain-containing protein</fullName>
    </recommendedName>
</protein>
<dbReference type="RefSeq" id="YP_010002482.1">
    <property type="nucleotide sequence ID" value="NC_053245.1"/>
</dbReference>
<dbReference type="Gene3D" id="3.30.160.160">
    <property type="entry name" value="YegP-like"/>
    <property type="match status" value="1"/>
</dbReference>
<dbReference type="EMBL" id="MH669000">
    <property type="protein sequence ID" value="AXQ60621.1"/>
    <property type="molecule type" value="Genomic_DNA"/>
</dbReference>
<evidence type="ECO:0000313" key="2">
    <source>
        <dbReference type="Proteomes" id="UP000262272"/>
    </source>
</evidence>
<keyword evidence="2" id="KW-1185">Reference proteome</keyword>
<dbReference type="Proteomes" id="UP000262272">
    <property type="component" value="Segment"/>
</dbReference>
<dbReference type="KEGG" id="vg:63027033"/>
<name>A0A385DMP4_9CAUD</name>
<organism evidence="1 2">
    <name type="scientific">Gordonia phage Ali17</name>
    <dbReference type="NCBI Taxonomy" id="2301561"/>
    <lineage>
        <taxon>Viruses</taxon>
        <taxon>Duplodnaviria</taxon>
        <taxon>Heunggongvirae</taxon>
        <taxon>Uroviricota</taxon>
        <taxon>Caudoviricetes</taxon>
        <taxon>Stackebrandtviridae</taxon>
        <taxon>Schenleyvirinae</taxon>
        <taxon>Leonardvirus</taxon>
        <taxon>Leonardvirus ali17</taxon>
    </lineage>
</organism>
<gene>
    <name evidence="1" type="primary">5</name>
    <name evidence="1" type="ORF">SEA_ALI17_5</name>
</gene>
<accession>A0A385DMP4</accession>
<dbReference type="GeneID" id="63027033"/>
<sequence>MIIQRDPGTQNRGTIEVYPSSYFDHDRGHIVREWRFRTMSKNGKKVGYGEGFNRRAGAIHSVDAQYSLRMSATSTDEVGEIFTKAALDQPEPLETLFVLPWRLVVFKRDQTVDYVGAVY</sequence>